<name>A0A9Q1IVN7_SYNKA</name>
<evidence type="ECO:0008006" key="5">
    <source>
        <dbReference type="Google" id="ProtNLM"/>
    </source>
</evidence>
<protein>
    <recommendedName>
        <fullName evidence="5">Cingulin</fullName>
    </recommendedName>
</protein>
<dbReference type="PANTHER" id="PTHR46349:SF4">
    <property type="entry name" value="CINGULIN"/>
    <property type="match status" value="1"/>
</dbReference>
<dbReference type="OrthoDB" id="6108017at2759"/>
<dbReference type="GO" id="GO:0005923">
    <property type="term" value="C:bicellular tight junction"/>
    <property type="evidence" value="ECO:0007669"/>
    <property type="project" value="TreeGrafter"/>
</dbReference>
<dbReference type="GO" id="GO:0000226">
    <property type="term" value="P:microtubule cytoskeleton organization"/>
    <property type="evidence" value="ECO:0007669"/>
    <property type="project" value="TreeGrafter"/>
</dbReference>
<feature type="compositionally biased region" description="Low complexity" evidence="2">
    <location>
        <begin position="277"/>
        <end position="288"/>
    </location>
</feature>
<evidence type="ECO:0000313" key="4">
    <source>
        <dbReference type="Proteomes" id="UP001152622"/>
    </source>
</evidence>
<proteinExistence type="predicted"/>
<dbReference type="PANTHER" id="PTHR46349">
    <property type="entry name" value="CINGULIN-LIKE PROTEIN 1-RELATED"/>
    <property type="match status" value="1"/>
</dbReference>
<organism evidence="3 4">
    <name type="scientific">Synaphobranchus kaupii</name>
    <name type="common">Kaup's arrowtooth eel</name>
    <dbReference type="NCBI Taxonomy" id="118154"/>
    <lineage>
        <taxon>Eukaryota</taxon>
        <taxon>Metazoa</taxon>
        <taxon>Chordata</taxon>
        <taxon>Craniata</taxon>
        <taxon>Vertebrata</taxon>
        <taxon>Euteleostomi</taxon>
        <taxon>Actinopterygii</taxon>
        <taxon>Neopterygii</taxon>
        <taxon>Teleostei</taxon>
        <taxon>Anguilliformes</taxon>
        <taxon>Synaphobranchidae</taxon>
        <taxon>Synaphobranchus</taxon>
    </lineage>
</organism>
<feature type="compositionally biased region" description="Basic and acidic residues" evidence="2">
    <location>
        <begin position="181"/>
        <end position="196"/>
    </location>
</feature>
<feature type="region of interest" description="Disordered" evidence="2">
    <location>
        <begin position="159"/>
        <end position="288"/>
    </location>
</feature>
<dbReference type="GO" id="GO:0008017">
    <property type="term" value="F:microtubule binding"/>
    <property type="evidence" value="ECO:0007669"/>
    <property type="project" value="TreeGrafter"/>
</dbReference>
<comment type="caution">
    <text evidence="3">The sequence shown here is derived from an EMBL/GenBank/DDBJ whole genome shotgun (WGS) entry which is preliminary data.</text>
</comment>
<evidence type="ECO:0000256" key="2">
    <source>
        <dbReference type="SAM" id="MobiDB-lite"/>
    </source>
</evidence>
<reference evidence="3" key="1">
    <citation type="journal article" date="2023" name="Science">
        <title>Genome structures resolve the early diversification of teleost fishes.</title>
        <authorList>
            <person name="Parey E."/>
            <person name="Louis A."/>
            <person name="Montfort J."/>
            <person name="Bouchez O."/>
            <person name="Roques C."/>
            <person name="Iampietro C."/>
            <person name="Lluch J."/>
            <person name="Castinel A."/>
            <person name="Donnadieu C."/>
            <person name="Desvignes T."/>
            <person name="Floi Bucao C."/>
            <person name="Jouanno E."/>
            <person name="Wen M."/>
            <person name="Mejri S."/>
            <person name="Dirks R."/>
            <person name="Jansen H."/>
            <person name="Henkel C."/>
            <person name="Chen W.J."/>
            <person name="Zahm M."/>
            <person name="Cabau C."/>
            <person name="Klopp C."/>
            <person name="Thompson A.W."/>
            <person name="Robinson-Rechavi M."/>
            <person name="Braasch I."/>
            <person name="Lecointre G."/>
            <person name="Bobe J."/>
            <person name="Postlethwait J.H."/>
            <person name="Berthelot C."/>
            <person name="Roest Crollius H."/>
            <person name="Guiguen Y."/>
        </authorList>
    </citation>
    <scope>NUCLEOTIDE SEQUENCE</scope>
    <source>
        <strain evidence="3">WJC10195</strain>
    </source>
</reference>
<gene>
    <name evidence="3" type="ORF">SKAU_G00222910</name>
</gene>
<feature type="compositionally biased region" description="Basic and acidic residues" evidence="2">
    <location>
        <begin position="259"/>
        <end position="276"/>
    </location>
</feature>
<keyword evidence="1" id="KW-0175">Coiled coil</keyword>
<dbReference type="AlphaFoldDB" id="A0A9Q1IVN7"/>
<feature type="coiled-coil region" evidence="1">
    <location>
        <begin position="415"/>
        <end position="539"/>
    </location>
</feature>
<evidence type="ECO:0000313" key="3">
    <source>
        <dbReference type="EMBL" id="KAJ8354724.1"/>
    </source>
</evidence>
<dbReference type="EMBL" id="JAINUF010000007">
    <property type="protein sequence ID" value="KAJ8354724.1"/>
    <property type="molecule type" value="Genomic_DNA"/>
</dbReference>
<keyword evidence="4" id="KW-1185">Reference proteome</keyword>
<sequence length="554" mass="60335">MTTRLDCRASVGAARAWTQTLAVESYHENRYGQPRDAARHPSSPTRVKLQPSAVCHPGQKNTRLSSAISTWSGGELMKQGHSLGMSTPSPDRKTPLDYGVQIRFINDLHDTGGGGARGAGKSGSGAHSKYGVAVRVQGIAGQPYVVLKEGEKGDSYGVQLRPEFREPPPPRRPTAACPGGGRKEAAPALARERERGAPCAGRAPTAPCWRGRPRGTTPPNSGDPPGDGRSDSNSLAPVNRLISRFDGSGPGGQARGRSGARERLNSEERKRSRSLDPGDSAPDMSASPSPCLFRLQPLRLPSVVLHFLLQQFGAELRVCRQSVGPLPAPSPASNWSAGSFVARETQPINQTETQVTPDLLLMDQGQGSEFMTEEERTKHTIYSILRVGTNENESAPNKKSTWSLRKFRALSEGASEAWRAEKRGLERRLAELQSALSLERKSSQASAELKAELEDCLDENLQLQEQLGRKKTELHQTHTELTQLRMDRESAESRVRNLEDQLSGLQEELKKESQSRAHSDSLQADLMSLRAELAEASMLRQKAGGRLCDRGRGS</sequence>
<evidence type="ECO:0000256" key="1">
    <source>
        <dbReference type="SAM" id="Coils"/>
    </source>
</evidence>
<accession>A0A9Q1IVN7</accession>
<feature type="region of interest" description="Disordered" evidence="2">
    <location>
        <begin position="29"/>
        <end position="50"/>
    </location>
</feature>
<dbReference type="Proteomes" id="UP001152622">
    <property type="component" value="Chromosome 7"/>
</dbReference>